<evidence type="ECO:0000313" key="5">
    <source>
        <dbReference type="Proteomes" id="UP000246077"/>
    </source>
</evidence>
<reference evidence="5" key="1">
    <citation type="submission" date="2018-05" db="EMBL/GenBank/DDBJ databases">
        <title>Zavarzinia sp. HR-AS.</title>
        <authorList>
            <person name="Lee Y."/>
            <person name="Jeon C.O."/>
        </authorList>
    </citation>
    <scope>NUCLEOTIDE SEQUENCE [LARGE SCALE GENOMIC DNA]</scope>
    <source>
        <strain evidence="5">DSM 1231</strain>
    </source>
</reference>
<dbReference type="GO" id="GO:0019752">
    <property type="term" value="P:carboxylic acid metabolic process"/>
    <property type="evidence" value="ECO:0007669"/>
    <property type="project" value="UniProtKB-ARBA"/>
</dbReference>
<evidence type="ECO:0000259" key="3">
    <source>
        <dbReference type="Pfam" id="PF01557"/>
    </source>
</evidence>
<proteinExistence type="inferred from homology"/>
<dbReference type="Pfam" id="PF01557">
    <property type="entry name" value="FAA_hydrolase"/>
    <property type="match status" value="1"/>
</dbReference>
<dbReference type="FunFam" id="3.90.850.10:FF:000002">
    <property type="entry name" value="2-hydroxyhepta-2,4-diene-1,7-dioate isomerase"/>
    <property type="match status" value="1"/>
</dbReference>
<dbReference type="InterPro" id="IPR036663">
    <property type="entry name" value="Fumarylacetoacetase_C_sf"/>
</dbReference>
<feature type="domain" description="Fumarylacetoacetase-like C-terminal" evidence="3">
    <location>
        <begin position="74"/>
        <end position="278"/>
    </location>
</feature>
<dbReference type="Proteomes" id="UP000246077">
    <property type="component" value="Unassembled WGS sequence"/>
</dbReference>
<dbReference type="OrthoDB" id="9780293at2"/>
<dbReference type="GO" id="GO:0046872">
    <property type="term" value="F:metal ion binding"/>
    <property type="evidence" value="ECO:0007669"/>
    <property type="project" value="UniProtKB-KW"/>
</dbReference>
<comment type="caution">
    <text evidence="4">The sequence shown here is derived from an EMBL/GenBank/DDBJ whole genome shotgun (WGS) entry which is preliminary data.</text>
</comment>
<dbReference type="PANTHER" id="PTHR42796">
    <property type="entry name" value="FUMARYLACETOACETATE HYDROLASE DOMAIN-CONTAINING PROTEIN 2A-RELATED"/>
    <property type="match status" value="1"/>
</dbReference>
<gene>
    <name evidence="4" type="ORF">DKG75_21610</name>
</gene>
<sequence>MKLVSFLDGQRLGYGAVKDGGIVDLSARLGAEAPTIKDCIATSLGKAALETGRAAPDLALAAVKLLPPVPAPGKILCIGVNYADHAAEMGRKPPPYPTVFTRFADTLAGPGDDLILPRNSADFDYEGELAVVIGRPARHVREADAMAHVAGYSIFQDASVRDFQRHTGQFTPGKNFPATGGFGPWLVTADEIRDPHALSIETMVNGTVRQHGSTADMIFRIPAIIAYLSSFTALHPGDVIATGTPSGVAAGQTPPPWLKAEDVVEVEIGQIGLLRHRVSEEG</sequence>
<evidence type="ECO:0000256" key="2">
    <source>
        <dbReference type="ARBA" id="ARBA00022723"/>
    </source>
</evidence>
<dbReference type="AlphaFoldDB" id="A0A317DV51"/>
<dbReference type="GO" id="GO:0016853">
    <property type="term" value="F:isomerase activity"/>
    <property type="evidence" value="ECO:0007669"/>
    <property type="project" value="UniProtKB-ARBA"/>
</dbReference>
<protein>
    <recommendedName>
        <fullName evidence="3">Fumarylacetoacetase-like C-terminal domain-containing protein</fullName>
    </recommendedName>
</protein>
<dbReference type="EMBL" id="QGLF01000008">
    <property type="protein sequence ID" value="PWR17746.1"/>
    <property type="molecule type" value="Genomic_DNA"/>
</dbReference>
<dbReference type="PANTHER" id="PTHR42796:SF4">
    <property type="entry name" value="FUMARYLACETOACETATE HYDROLASE DOMAIN-CONTAINING PROTEIN 2A"/>
    <property type="match status" value="1"/>
</dbReference>
<accession>A0A317DV51</accession>
<dbReference type="Gene3D" id="3.90.850.10">
    <property type="entry name" value="Fumarylacetoacetase-like, C-terminal domain"/>
    <property type="match status" value="1"/>
</dbReference>
<organism evidence="4 5">
    <name type="scientific">Zavarzinia compransoris</name>
    <dbReference type="NCBI Taxonomy" id="1264899"/>
    <lineage>
        <taxon>Bacteria</taxon>
        <taxon>Pseudomonadati</taxon>
        <taxon>Pseudomonadota</taxon>
        <taxon>Alphaproteobacteria</taxon>
        <taxon>Rhodospirillales</taxon>
        <taxon>Zavarziniaceae</taxon>
        <taxon>Zavarzinia</taxon>
    </lineage>
</organism>
<comment type="similarity">
    <text evidence="1">Belongs to the FAH family.</text>
</comment>
<evidence type="ECO:0000256" key="1">
    <source>
        <dbReference type="ARBA" id="ARBA00010211"/>
    </source>
</evidence>
<name>A0A317DV51_9PROT</name>
<keyword evidence="2" id="KW-0479">Metal-binding</keyword>
<dbReference type="InterPro" id="IPR011234">
    <property type="entry name" value="Fumarylacetoacetase-like_C"/>
</dbReference>
<evidence type="ECO:0000313" key="4">
    <source>
        <dbReference type="EMBL" id="PWR17746.1"/>
    </source>
</evidence>
<dbReference type="RefSeq" id="WP_109923274.1">
    <property type="nucleotide sequence ID" value="NZ_QGLF01000008.1"/>
</dbReference>
<dbReference type="InterPro" id="IPR051121">
    <property type="entry name" value="FAH"/>
</dbReference>
<dbReference type="SUPFAM" id="SSF56529">
    <property type="entry name" value="FAH"/>
    <property type="match status" value="1"/>
</dbReference>
<keyword evidence="5" id="KW-1185">Reference proteome</keyword>